<gene>
    <name evidence="1" type="ORF">rCG_41842</name>
</gene>
<dbReference type="AlphaFoldDB" id="A6KKU4"/>
<accession>A6KKU4</accession>
<proteinExistence type="predicted"/>
<dbReference type="EMBL" id="CH474061">
    <property type="protein sequence ID" value="EDL86288.1"/>
    <property type="molecule type" value="Genomic_DNA"/>
</dbReference>
<sequence length="104" mass="12187">MQMLKRDFSPFNAKTFIWNFFRGQRGKKQFRGTHMQRSAYNTFIKGKECGLFICFSHFDCWHGDYGYDKFCNQTGTGEENKCWCSEMTYPTLSSVTTSDNSLVL</sequence>
<protein>
    <submittedName>
        <fullName evidence="1">RCG41842</fullName>
    </submittedName>
</protein>
<name>A6KKU4_RAT</name>
<reference evidence="1" key="1">
    <citation type="journal article" date="2005" name="Genome Res.">
        <title>Gene and alternative splicing annotation with AIR.</title>
        <authorList>
            <person name="Florea L."/>
            <person name="Di Francesco V."/>
            <person name="Miller J."/>
            <person name="Turner R."/>
            <person name="Yao A."/>
            <person name="Harris M."/>
            <person name="Walenz B."/>
            <person name="Mobarry C."/>
            <person name="Merkulov G.V."/>
            <person name="Charlab R."/>
            <person name="Dew I."/>
            <person name="Deng Z."/>
            <person name="Istrail S."/>
            <person name="Li P."/>
            <person name="Sutton G."/>
        </authorList>
    </citation>
    <scope>NUCLEOTIDE SEQUENCE</scope>
    <source>
        <strain evidence="1">BN</strain>
    </source>
</reference>
<dbReference type="OrthoDB" id="10525656at2759"/>
<dbReference type="Proteomes" id="UP000234681">
    <property type="component" value="Chromosome 15"/>
</dbReference>
<evidence type="ECO:0000313" key="1">
    <source>
        <dbReference type="EMBL" id="EDL86288.1"/>
    </source>
</evidence>
<dbReference type="OMA" id="CSEMTYP"/>
<reference evidence="1" key="2">
    <citation type="submission" date="2005-07" db="EMBL/GenBank/DDBJ databases">
        <authorList>
            <person name="Mural R.J."/>
            <person name="Li P.W."/>
            <person name="Adams M.D."/>
            <person name="Amanatides P.G."/>
            <person name="Baden-Tillson H."/>
            <person name="Barnstead M."/>
            <person name="Chin S.H."/>
            <person name="Dew I."/>
            <person name="Evans C.A."/>
            <person name="Ferriera S."/>
            <person name="Flanigan M."/>
            <person name="Fosler C."/>
            <person name="Glodek A."/>
            <person name="Gu Z."/>
            <person name="Holt R.A."/>
            <person name="Jennings D."/>
            <person name="Kraft C.L."/>
            <person name="Lu F."/>
            <person name="Nguyen T."/>
            <person name="Nusskern D.R."/>
            <person name="Pfannkoch C.M."/>
            <person name="Sitter C."/>
            <person name="Sutton G.G."/>
            <person name="Venter J.C."/>
            <person name="Wang Z."/>
            <person name="Woodage T."/>
            <person name="Zheng X.H."/>
            <person name="Zhong F."/>
        </authorList>
    </citation>
    <scope>NUCLEOTIDE SEQUENCE</scope>
    <source>
        <strain evidence="1">BN</strain>
    </source>
</reference>
<organism evidence="1">
    <name type="scientific">Rattus norvegicus</name>
    <name type="common">Rat</name>
    <dbReference type="NCBI Taxonomy" id="10116"/>
    <lineage>
        <taxon>Eukaryota</taxon>
        <taxon>Metazoa</taxon>
        <taxon>Chordata</taxon>
        <taxon>Craniata</taxon>
        <taxon>Vertebrata</taxon>
        <taxon>Euteleostomi</taxon>
        <taxon>Mammalia</taxon>
        <taxon>Eutheria</taxon>
        <taxon>Euarchontoglires</taxon>
        <taxon>Glires</taxon>
        <taxon>Rodentia</taxon>
        <taxon>Myomorpha</taxon>
        <taxon>Muroidea</taxon>
        <taxon>Muridae</taxon>
        <taxon>Murinae</taxon>
        <taxon>Rattus</taxon>
    </lineage>
</organism>